<keyword evidence="3" id="KW-0808">Transferase</keyword>
<evidence type="ECO:0000256" key="8">
    <source>
        <dbReference type="SAM" id="Phobius"/>
    </source>
</evidence>
<evidence type="ECO:0000313" key="11">
    <source>
        <dbReference type="Proteomes" id="UP001556367"/>
    </source>
</evidence>
<keyword evidence="7" id="KW-0325">Glycoprotein</keyword>
<evidence type="ECO:0000256" key="6">
    <source>
        <dbReference type="ARBA" id="ARBA00023136"/>
    </source>
</evidence>
<evidence type="ECO:0000256" key="7">
    <source>
        <dbReference type="ARBA" id="ARBA00023180"/>
    </source>
</evidence>
<comment type="subcellular location">
    <subcellularLocation>
        <location evidence="1">Membrane</location>
        <topology evidence="1">Single-pass membrane protein</topology>
    </subcellularLocation>
</comment>
<evidence type="ECO:0000256" key="1">
    <source>
        <dbReference type="ARBA" id="ARBA00004167"/>
    </source>
</evidence>
<dbReference type="EMBL" id="JASNQZ010000006">
    <property type="protein sequence ID" value="KAL0956125.1"/>
    <property type="molecule type" value="Genomic_DNA"/>
</dbReference>
<evidence type="ECO:0000313" key="10">
    <source>
        <dbReference type="EMBL" id="KAL0956125.1"/>
    </source>
</evidence>
<accession>A0ABR3JLY1</accession>
<dbReference type="InterPro" id="IPR007657">
    <property type="entry name" value="Glycosyltransferase_61"/>
</dbReference>
<reference evidence="11" key="1">
    <citation type="submission" date="2024-06" db="EMBL/GenBank/DDBJ databases">
        <title>Multi-omics analyses provide insights into the biosynthesis of the anticancer antibiotic pleurotin in Hohenbuehelia grisea.</title>
        <authorList>
            <person name="Weaver J.A."/>
            <person name="Alberti F."/>
        </authorList>
    </citation>
    <scope>NUCLEOTIDE SEQUENCE [LARGE SCALE GENOMIC DNA]</scope>
    <source>
        <strain evidence="11">T-177</strain>
    </source>
</reference>
<sequence length="578" mass="64065">MLLSPNFITQRDFLAWLALTSAVYLIILFAPIGSIKNIARLDQFGFSPDPEFSYLESFQRSPLGFQWNVDHCPRPIVSPGPIDISRALTLPTTSIVAHAPGWTIFRNLYMSNGTLFLLSDASFSDNDTREASFPEFRYMTSTGLPGFATEKSVAEREPTKQNMDVISSQEAIRRWGADISGGGRHRVQSIEGNTLLFNDPDQHLPHYYHFVAELLLGTWAFWTGAFQVSGQRTPPPSINRAIFTHVTSAGWHDRPGINAYFFRAAFPSITVEVKGDWEDRIAVTQGSPTSLEKAWHFPIVLLADRSAAFRGEACGSRTQRTAAEAWEYMTKRGRLDLAGNWWSSVQTRVTSFAGVYDQDLDSRAPVSQDAHVSKSTPFDDVSICGAGSSAKTPYLEEPRMSLAEVQHAQVVAAEAIPAPNPIVITYISRQNSRRRLVEKDHLALVAALKDLVALNGPTWELNIVEAEKLSKDQQIQIAARTTVMLGVHGNGLTHLVLMRPTSVSAVIEIFYPGGFARDYEWTARAVGLKHFSVWNNTYTTFPNEPSTPSFPEGFQGNAIPVHGPTITQLILDRVGGRL</sequence>
<protein>
    <recommendedName>
        <fullName evidence="9">Glycosyltransferase 61 catalytic domain-containing protein</fullName>
    </recommendedName>
</protein>
<keyword evidence="5 8" id="KW-1133">Transmembrane helix</keyword>
<name>A0ABR3JLY1_9AGAR</name>
<feature type="domain" description="Glycosyltransferase 61 catalytic" evidence="9">
    <location>
        <begin position="416"/>
        <end position="502"/>
    </location>
</feature>
<keyword evidence="4 8" id="KW-0812">Transmembrane</keyword>
<organism evidence="10 11">
    <name type="scientific">Hohenbuehelia grisea</name>
    <dbReference type="NCBI Taxonomy" id="104357"/>
    <lineage>
        <taxon>Eukaryota</taxon>
        <taxon>Fungi</taxon>
        <taxon>Dikarya</taxon>
        <taxon>Basidiomycota</taxon>
        <taxon>Agaricomycotina</taxon>
        <taxon>Agaricomycetes</taxon>
        <taxon>Agaricomycetidae</taxon>
        <taxon>Agaricales</taxon>
        <taxon>Pleurotineae</taxon>
        <taxon>Pleurotaceae</taxon>
        <taxon>Hohenbuehelia</taxon>
    </lineage>
</organism>
<evidence type="ECO:0000256" key="3">
    <source>
        <dbReference type="ARBA" id="ARBA00022679"/>
    </source>
</evidence>
<dbReference type="Proteomes" id="UP001556367">
    <property type="component" value="Unassembled WGS sequence"/>
</dbReference>
<gene>
    <name evidence="10" type="ORF">HGRIS_002292</name>
</gene>
<dbReference type="Pfam" id="PF04577">
    <property type="entry name" value="Glyco_transf_61"/>
    <property type="match status" value="1"/>
</dbReference>
<dbReference type="InterPro" id="IPR049625">
    <property type="entry name" value="Glyco_transf_61_cat"/>
</dbReference>
<comment type="caution">
    <text evidence="10">The sequence shown here is derived from an EMBL/GenBank/DDBJ whole genome shotgun (WGS) entry which is preliminary data.</text>
</comment>
<feature type="transmembrane region" description="Helical" evidence="8">
    <location>
        <begin position="13"/>
        <end position="32"/>
    </location>
</feature>
<keyword evidence="2" id="KW-0328">Glycosyltransferase</keyword>
<keyword evidence="6 8" id="KW-0472">Membrane</keyword>
<evidence type="ECO:0000256" key="4">
    <source>
        <dbReference type="ARBA" id="ARBA00022692"/>
    </source>
</evidence>
<dbReference type="PANTHER" id="PTHR20961">
    <property type="entry name" value="GLYCOSYLTRANSFERASE"/>
    <property type="match status" value="1"/>
</dbReference>
<evidence type="ECO:0000256" key="2">
    <source>
        <dbReference type="ARBA" id="ARBA00022676"/>
    </source>
</evidence>
<keyword evidence="11" id="KW-1185">Reference proteome</keyword>
<proteinExistence type="predicted"/>
<evidence type="ECO:0000259" key="9">
    <source>
        <dbReference type="Pfam" id="PF04577"/>
    </source>
</evidence>
<evidence type="ECO:0000256" key="5">
    <source>
        <dbReference type="ARBA" id="ARBA00022989"/>
    </source>
</evidence>
<dbReference type="PANTHER" id="PTHR20961:SF38">
    <property type="entry name" value="PROTEIN O-LINKED-MANNOSE BETA-1,4-N-ACETYLGLUCOSAMINYLTRANSFERASE 2"/>
    <property type="match status" value="1"/>
</dbReference>